<keyword evidence="7" id="KW-0539">Nucleus</keyword>
<gene>
    <name evidence="10" type="ORF">ZIOFF_061493</name>
</gene>
<dbReference type="GO" id="GO:0046856">
    <property type="term" value="P:phosphatidylinositol dephosphorylation"/>
    <property type="evidence" value="ECO:0007669"/>
    <property type="project" value="InterPro"/>
</dbReference>
<dbReference type="SMART" id="SM00128">
    <property type="entry name" value="IPPc"/>
    <property type="match status" value="1"/>
</dbReference>
<dbReference type="InterPro" id="IPR036691">
    <property type="entry name" value="Endo/exonu/phosph_ase_sf"/>
</dbReference>
<feature type="compositionally biased region" description="Basic residues" evidence="8">
    <location>
        <begin position="719"/>
        <end position="737"/>
    </location>
</feature>
<evidence type="ECO:0000256" key="6">
    <source>
        <dbReference type="ARBA" id="ARBA00023163"/>
    </source>
</evidence>
<dbReference type="SMART" id="SM01226">
    <property type="entry name" value="GAGA_bind"/>
    <property type="match status" value="1"/>
</dbReference>
<dbReference type="PANTHER" id="PTHR31421">
    <property type="entry name" value="PROTEIN BASIC PENTACYSTEINE3"/>
    <property type="match status" value="1"/>
</dbReference>
<evidence type="ECO:0000256" key="4">
    <source>
        <dbReference type="ARBA" id="ARBA00023015"/>
    </source>
</evidence>
<keyword evidence="4" id="KW-0805">Transcription regulation</keyword>
<evidence type="ECO:0000313" key="11">
    <source>
        <dbReference type="Proteomes" id="UP000734854"/>
    </source>
</evidence>
<dbReference type="GO" id="GO:0016791">
    <property type="term" value="F:phosphatase activity"/>
    <property type="evidence" value="ECO:0007669"/>
    <property type="project" value="InterPro"/>
</dbReference>
<dbReference type="InterPro" id="IPR000300">
    <property type="entry name" value="IPPc"/>
</dbReference>
<evidence type="ECO:0000256" key="1">
    <source>
        <dbReference type="ARBA" id="ARBA00004123"/>
    </source>
</evidence>
<dbReference type="GO" id="GO:0005634">
    <property type="term" value="C:nucleus"/>
    <property type="evidence" value="ECO:0007669"/>
    <property type="project" value="UniProtKB-SubCell"/>
</dbReference>
<evidence type="ECO:0000256" key="7">
    <source>
        <dbReference type="ARBA" id="ARBA00023242"/>
    </source>
</evidence>
<dbReference type="GO" id="GO:0003700">
    <property type="term" value="F:DNA-binding transcription factor activity"/>
    <property type="evidence" value="ECO:0007669"/>
    <property type="project" value="TreeGrafter"/>
</dbReference>
<dbReference type="Gene3D" id="3.60.10.10">
    <property type="entry name" value="Endonuclease/exonuclease/phosphatase"/>
    <property type="match status" value="1"/>
</dbReference>
<dbReference type="Proteomes" id="UP000734854">
    <property type="component" value="Unassembled WGS sequence"/>
</dbReference>
<feature type="domain" description="Inositol polyphosphate-related phosphatase" evidence="9">
    <location>
        <begin position="53"/>
        <end position="317"/>
    </location>
</feature>
<feature type="region of interest" description="Disordered" evidence="8">
    <location>
        <begin position="709"/>
        <end position="754"/>
    </location>
</feature>
<comment type="similarity">
    <text evidence="2">Belongs to the BBR/BPC family.</text>
</comment>
<evidence type="ECO:0000256" key="8">
    <source>
        <dbReference type="SAM" id="MobiDB-lite"/>
    </source>
</evidence>
<keyword evidence="6" id="KW-0804">Transcription</keyword>
<dbReference type="GO" id="GO:0043565">
    <property type="term" value="F:sequence-specific DNA binding"/>
    <property type="evidence" value="ECO:0007669"/>
    <property type="project" value="TreeGrafter"/>
</dbReference>
<comment type="subcellular location">
    <subcellularLocation>
        <location evidence="1">Nucleus</location>
    </subcellularLocation>
</comment>
<comment type="caution">
    <text evidence="10">The sequence shown here is derived from an EMBL/GenBank/DDBJ whole genome shotgun (WGS) entry which is preliminary data.</text>
</comment>
<feature type="compositionally biased region" description="Low complexity" evidence="8">
    <location>
        <begin position="738"/>
        <end position="747"/>
    </location>
</feature>
<name>A0A8J5K9V9_ZINOF</name>
<dbReference type="InterPro" id="IPR010409">
    <property type="entry name" value="GAGA-bd_tscrpt_act"/>
</dbReference>
<evidence type="ECO:0000256" key="3">
    <source>
        <dbReference type="ARBA" id="ARBA00010768"/>
    </source>
</evidence>
<accession>A0A8J5K9V9</accession>
<evidence type="ECO:0000256" key="2">
    <source>
        <dbReference type="ARBA" id="ARBA00007911"/>
    </source>
</evidence>
<comment type="similarity">
    <text evidence="3">Belongs to the inositol polyphosphate 5-phosphatase family.</text>
</comment>
<proteinExistence type="inferred from homology"/>
<dbReference type="GO" id="GO:0009723">
    <property type="term" value="P:response to ethylene"/>
    <property type="evidence" value="ECO:0007669"/>
    <property type="project" value="TreeGrafter"/>
</dbReference>
<dbReference type="EMBL" id="JACMSC010000017">
    <property type="protein sequence ID" value="KAG6478061.1"/>
    <property type="molecule type" value="Genomic_DNA"/>
</dbReference>
<sequence>MWPRLVANKLLRRPVGGNSFVTDIPCSQTPFEFIDFDQLVISKQLYGAQKDTRRYKLFVSTWNVGGILPTEDVNLEDWLDIDNYYDIYVLGRATQREECAGQGEEEDPCTVELADKEDVEQCGCAVSCSATFATQGSLALAVASWDALETSFCFVCCHLASGGKEGDKMNRNSDAVQILSRTSFPRGPSLDLPQKILDHEISLPEATTRSLVEDEQWNTLLQKDELRAEVSKGRAFEDWQEGGIAFFPTYKYYPNSDNYHGFIQGQKGEKRRAPAWCDRILWHGEGIKQERYDRCESKLSDHRPVRGTFTVNVEVLRSFNSLRSFFSERFHSERSHLFEKDGYSSAERTSLHVLFWKIAAVLPRVENLSSEKQDDIVDACGILLVRVYYVFTSSEAVIETTTFKYIRVRKAQDATHFYMTSEGMWLPCGPRHPGDVETTLQDFATKGLADKILPSFSIFIARSRLGNLKLQAFRVHVDEQGLDLFASGSDRSFNLFDVFRSGFNEWVSSKMPLFCLLIACLFNILLPPWSFLSAQMDDEDGLGIRNWGYYEPSLKGNLGLRLMPSVVERDVKPLMGNSGFIRRHCATPEPSLQMDFVRDGWNYHNFDNSKNDILRDGWNHHSCDISKNELLRDGWNPHGSEVSKNDVVRDGWFHQGNDNGKNFHILPMSHLHHPTFGFAPEPPTMHNLQMLQHQDPQPKDDRVSAVKGIICSRNESPTKKRSRGRQPKSPKAKKPKKVTVPNNEVPNGSLSHGKVAKKNTGMVINGIDFDISRIPTPVCSCTGKPQQCYRWGVGGWQSACCTTSISMHPLPMNTKRRGARIAGRKMSQGAFKKVLEKLAGEGYNLSNPIDLRTFWAKHGTNKFVTIRYFGIARALFLF</sequence>
<dbReference type="SUPFAM" id="SSF56219">
    <property type="entry name" value="DNase I-like"/>
    <property type="match status" value="1"/>
</dbReference>
<protein>
    <recommendedName>
        <fullName evidence="9">Inositol polyphosphate-related phosphatase domain-containing protein</fullName>
    </recommendedName>
</protein>
<dbReference type="PANTHER" id="PTHR31421:SF22">
    <property type="entry name" value="PROTEIN BASIC PENTACYSTEINE3"/>
    <property type="match status" value="1"/>
</dbReference>
<dbReference type="Pfam" id="PF06217">
    <property type="entry name" value="GAGA_bind"/>
    <property type="match status" value="1"/>
</dbReference>
<evidence type="ECO:0000259" key="9">
    <source>
        <dbReference type="SMART" id="SM00128"/>
    </source>
</evidence>
<organism evidence="10 11">
    <name type="scientific">Zingiber officinale</name>
    <name type="common">Ginger</name>
    <name type="synonym">Amomum zingiber</name>
    <dbReference type="NCBI Taxonomy" id="94328"/>
    <lineage>
        <taxon>Eukaryota</taxon>
        <taxon>Viridiplantae</taxon>
        <taxon>Streptophyta</taxon>
        <taxon>Embryophyta</taxon>
        <taxon>Tracheophyta</taxon>
        <taxon>Spermatophyta</taxon>
        <taxon>Magnoliopsida</taxon>
        <taxon>Liliopsida</taxon>
        <taxon>Zingiberales</taxon>
        <taxon>Zingiberaceae</taxon>
        <taxon>Zingiber</taxon>
    </lineage>
</organism>
<dbReference type="Pfam" id="PF22669">
    <property type="entry name" value="Exo_endo_phos2"/>
    <property type="match status" value="1"/>
</dbReference>
<evidence type="ECO:0000313" key="10">
    <source>
        <dbReference type="EMBL" id="KAG6478061.1"/>
    </source>
</evidence>
<keyword evidence="5" id="KW-0238">DNA-binding</keyword>
<evidence type="ECO:0000256" key="5">
    <source>
        <dbReference type="ARBA" id="ARBA00023125"/>
    </source>
</evidence>
<reference evidence="10 11" key="1">
    <citation type="submission" date="2020-08" db="EMBL/GenBank/DDBJ databases">
        <title>Plant Genome Project.</title>
        <authorList>
            <person name="Zhang R.-G."/>
        </authorList>
    </citation>
    <scope>NUCLEOTIDE SEQUENCE [LARGE SCALE GENOMIC DNA]</scope>
    <source>
        <tissue evidence="10">Rhizome</tissue>
    </source>
</reference>
<dbReference type="AlphaFoldDB" id="A0A8J5K9V9"/>
<keyword evidence="11" id="KW-1185">Reference proteome</keyword>